<keyword evidence="4 8" id="KW-1133">Transmembrane helix</keyword>
<sequence length="1001" mass="111382">MKATQAASVLLALGSRLVSAQLIYANNDVPVLKDDDSVAANFPEVDIDLYSPAFIDSDGVLEEFANGTSGPTSQATLEAFLEELAGRNDWFKYTVPDFSSEEGRSIPFIYLSSNASTTSNGSAAPESGDKIRIYLHGGVHGNEPAGDQAVMAFLGALDNNQTYAETILSAVEFLVIPRYNPDGVAYFQRFMATGLDPNRDHVKLRSQQTYDIKALNVAFNAHISIDCHEYNAPRAFGPDEDLTTSQDGQFSAFKNMNIHPRIRSLAEGIFADNIAAAMDDAGLRHSPYVVAASTPEISFTEFVTDNNGDDQVGLSQGIAYLSETRGIRLADQHFKRRVAAGLTIIRAIVDTAVANAEEVFNLIESTREEYAQSDDEIILLSAPRPTNITWPLVSLTNGSLIDVPIAFGNNTPANAVLTRPRPEAYIFSAAWPDIAARLRAVGVEVQQLNTSWMGEVEAFNITNATVARTKFEGAAQTTVWETETLVKNVSFPGEGGKGPYWIDSRQQRAAHAFMRLEPETESGFAKWNVIPVATGDEWPYRAYGLPALLVPTAVSIKTLHYLELLPGLGEVWGLITLIGFIHFTSVLYIKRWTLRTSCLSPSKDGSRNKSNANSWYLRPSSWRRMYQGATDPRLLLVPREDIVGPEDNQRKITSTTPGKPAPPSPKAGPAHRPPFKPRIKLPILLLKALLIYLLNTTLLPLLLDPPLALTDFAHPRGNLLRRLLIQLYLTNRVKPLLFTPITARDLLIRIWFTTTTIFTPIVILDGIHTICSVLFIYVLRVDRPECWLDLFGSPLEAYTLGRFWSGFWHRLHVSAYGEWAEVLLPRVWLGRREGVRRVWKVLVAFGLSGGMHQILSRGSFPVCAGRGSGDWADLKLFGLMAGVVVAEGWVLRVVGGCLRRRRKGAGRDGGEQKHWVLTIWWRITDTLCRLLGYIWVVSFFVWAVPKVYYPRLGQLKTNDFELHEVAEMAKGAEMMTHTPRFKPSQETDRLARLTVRDVYIE</sequence>
<dbReference type="PROSITE" id="PS52035">
    <property type="entry name" value="PEPTIDASE_M14"/>
    <property type="match status" value="1"/>
</dbReference>
<keyword evidence="11" id="KW-0645">Protease</keyword>
<name>A0A0N1HB58_9EURO</name>
<dbReference type="Proteomes" id="UP000038010">
    <property type="component" value="Unassembled WGS sequence"/>
</dbReference>
<feature type="transmembrane region" description="Helical" evidence="8">
    <location>
        <begin position="681"/>
        <end position="703"/>
    </location>
</feature>
<feature type="signal peptide" evidence="9">
    <location>
        <begin position="1"/>
        <end position="20"/>
    </location>
</feature>
<dbReference type="InterPro" id="IPR000834">
    <property type="entry name" value="Peptidase_M14"/>
</dbReference>
<protein>
    <submittedName>
        <fullName evidence="11">Carboxypeptidase 2</fullName>
    </submittedName>
</protein>
<organism evidence="11 12">
    <name type="scientific">Cyphellophora attinorum</name>
    <dbReference type="NCBI Taxonomy" id="1664694"/>
    <lineage>
        <taxon>Eukaryota</taxon>
        <taxon>Fungi</taxon>
        <taxon>Dikarya</taxon>
        <taxon>Ascomycota</taxon>
        <taxon>Pezizomycotina</taxon>
        <taxon>Eurotiomycetes</taxon>
        <taxon>Chaetothyriomycetidae</taxon>
        <taxon>Chaetothyriales</taxon>
        <taxon>Cyphellophoraceae</taxon>
        <taxon>Cyphellophora</taxon>
    </lineage>
</organism>
<evidence type="ECO:0000256" key="9">
    <source>
        <dbReference type="SAM" id="SignalP"/>
    </source>
</evidence>
<feature type="transmembrane region" description="Helical" evidence="8">
    <location>
        <begin position="571"/>
        <end position="589"/>
    </location>
</feature>
<evidence type="ECO:0000256" key="4">
    <source>
        <dbReference type="ARBA" id="ARBA00022989"/>
    </source>
</evidence>
<evidence type="ECO:0000256" key="1">
    <source>
        <dbReference type="ARBA" id="ARBA00004141"/>
    </source>
</evidence>
<keyword evidence="12" id="KW-1185">Reference proteome</keyword>
<dbReference type="GO" id="GO:0004181">
    <property type="term" value="F:metallocarboxypeptidase activity"/>
    <property type="evidence" value="ECO:0007669"/>
    <property type="project" value="InterPro"/>
</dbReference>
<dbReference type="SUPFAM" id="SSF53187">
    <property type="entry name" value="Zn-dependent exopeptidases"/>
    <property type="match status" value="1"/>
</dbReference>
<dbReference type="InterPro" id="IPR032805">
    <property type="entry name" value="Wax_synthase_dom"/>
</dbReference>
<dbReference type="VEuPathDB" id="FungiDB:AB675_7600"/>
<gene>
    <name evidence="11" type="ORF">AB675_7600</name>
</gene>
<keyword evidence="9" id="KW-0732">Signal</keyword>
<dbReference type="GO" id="GO:0006508">
    <property type="term" value="P:proteolysis"/>
    <property type="evidence" value="ECO:0007669"/>
    <property type="project" value="InterPro"/>
</dbReference>
<keyword evidence="11" id="KW-0378">Hydrolase</keyword>
<dbReference type="Gene3D" id="3.40.630.10">
    <property type="entry name" value="Zn peptidases"/>
    <property type="match status" value="1"/>
</dbReference>
<evidence type="ECO:0000256" key="7">
    <source>
        <dbReference type="SAM" id="MobiDB-lite"/>
    </source>
</evidence>
<feature type="transmembrane region" description="Helical" evidence="8">
    <location>
        <begin position="876"/>
        <end position="894"/>
    </location>
</feature>
<evidence type="ECO:0000256" key="5">
    <source>
        <dbReference type="ARBA" id="ARBA00023136"/>
    </source>
</evidence>
<evidence type="ECO:0000256" key="6">
    <source>
        <dbReference type="PROSITE-ProRule" id="PRU01379"/>
    </source>
</evidence>
<dbReference type="GeneID" id="28739862"/>
<feature type="chain" id="PRO_5005873244" evidence="9">
    <location>
        <begin position="21"/>
        <end position="1001"/>
    </location>
</feature>
<keyword evidence="5 8" id="KW-0472">Membrane</keyword>
<evidence type="ECO:0000256" key="2">
    <source>
        <dbReference type="ARBA" id="ARBA00005988"/>
    </source>
</evidence>
<dbReference type="GO" id="GO:0016020">
    <property type="term" value="C:membrane"/>
    <property type="evidence" value="ECO:0007669"/>
    <property type="project" value="UniProtKB-SubCell"/>
</dbReference>
<evidence type="ECO:0000313" key="11">
    <source>
        <dbReference type="EMBL" id="KPI40275.1"/>
    </source>
</evidence>
<feature type="domain" description="Peptidase M14" evidence="10">
    <location>
        <begin position="70"/>
        <end position="352"/>
    </location>
</feature>
<dbReference type="GO" id="GO:0008270">
    <property type="term" value="F:zinc ion binding"/>
    <property type="evidence" value="ECO:0007669"/>
    <property type="project" value="InterPro"/>
</dbReference>
<evidence type="ECO:0000256" key="8">
    <source>
        <dbReference type="SAM" id="Phobius"/>
    </source>
</evidence>
<dbReference type="EMBL" id="LFJN01000012">
    <property type="protein sequence ID" value="KPI40275.1"/>
    <property type="molecule type" value="Genomic_DNA"/>
</dbReference>
<comment type="caution">
    <text evidence="11">The sequence shown here is derived from an EMBL/GenBank/DDBJ whole genome shotgun (WGS) entry which is preliminary data.</text>
</comment>
<feature type="transmembrane region" description="Helical" evidence="8">
    <location>
        <begin position="757"/>
        <end position="779"/>
    </location>
</feature>
<dbReference type="RefSeq" id="XP_018000238.1">
    <property type="nucleotide sequence ID" value="XM_018147982.1"/>
</dbReference>
<feature type="transmembrane region" description="Helical" evidence="8">
    <location>
        <begin position="838"/>
        <end position="856"/>
    </location>
</feature>
<accession>A0A0N1HB58</accession>
<comment type="similarity">
    <text evidence="2 6">Belongs to the peptidase M14 family.</text>
</comment>
<proteinExistence type="inferred from homology"/>
<feature type="active site" description="Proton donor/acceptor" evidence="6">
    <location>
        <position position="323"/>
    </location>
</feature>
<dbReference type="Pfam" id="PF13813">
    <property type="entry name" value="MBOAT_2"/>
    <property type="match status" value="1"/>
</dbReference>
<dbReference type="AlphaFoldDB" id="A0A0N1HB58"/>
<evidence type="ECO:0000256" key="3">
    <source>
        <dbReference type="ARBA" id="ARBA00022692"/>
    </source>
</evidence>
<dbReference type="OrthoDB" id="3626597at2759"/>
<feature type="region of interest" description="Disordered" evidence="7">
    <location>
        <begin position="646"/>
        <end position="673"/>
    </location>
</feature>
<dbReference type="Pfam" id="PF00246">
    <property type="entry name" value="Peptidase_M14"/>
    <property type="match status" value="1"/>
</dbReference>
<keyword evidence="11" id="KW-0121">Carboxypeptidase</keyword>
<evidence type="ECO:0000259" key="10">
    <source>
        <dbReference type="PROSITE" id="PS52035"/>
    </source>
</evidence>
<reference evidence="11 12" key="1">
    <citation type="submission" date="2015-06" db="EMBL/GenBank/DDBJ databases">
        <title>Draft genome of the ant-associated black yeast Phialophora attae CBS 131958.</title>
        <authorList>
            <person name="Moreno L.F."/>
            <person name="Stielow B.J."/>
            <person name="de Hoog S."/>
            <person name="Vicente V.A."/>
            <person name="Weiss V.A."/>
            <person name="de Vries M."/>
            <person name="Cruz L.M."/>
            <person name="Souza E.M."/>
        </authorList>
    </citation>
    <scope>NUCLEOTIDE SEQUENCE [LARGE SCALE GENOMIC DNA]</scope>
    <source>
        <strain evidence="11 12">CBS 131958</strain>
    </source>
</reference>
<evidence type="ECO:0000313" key="12">
    <source>
        <dbReference type="Proteomes" id="UP000038010"/>
    </source>
</evidence>
<feature type="transmembrane region" description="Helical" evidence="8">
    <location>
        <begin position="930"/>
        <end position="949"/>
    </location>
</feature>
<comment type="subcellular location">
    <subcellularLocation>
        <location evidence="1">Membrane</location>
        <topology evidence="1">Multi-pass membrane protein</topology>
    </subcellularLocation>
</comment>
<keyword evidence="3 8" id="KW-0812">Transmembrane</keyword>